<evidence type="ECO:0000313" key="2">
    <source>
        <dbReference type="EMBL" id="CVK21734.1"/>
    </source>
</evidence>
<accession>A0ABM9W9B1</accession>
<gene>
    <name evidence="2" type="ORF">SSPH_04442</name>
</gene>
<name>A0ABM9W9B1_9FIRM</name>
<dbReference type="Proteomes" id="UP000245702">
    <property type="component" value="Unassembled WGS sequence"/>
</dbReference>
<proteinExistence type="predicted"/>
<feature type="domain" description="Thoeris anti-defense 2-like" evidence="1">
    <location>
        <begin position="1"/>
        <end position="77"/>
    </location>
</feature>
<dbReference type="Pfam" id="PF11195">
    <property type="entry name" value="Tad2-like"/>
    <property type="match status" value="1"/>
</dbReference>
<sequence>MDFGQALLALKSDHKIARAVWGNARFLLLINPYGYSVKVNMAINESPLLAFIGLKTPDFFVPWSPEQADLLAHDWIVLDK</sequence>
<dbReference type="EMBL" id="FCOW01000045">
    <property type="protein sequence ID" value="CVK21734.1"/>
    <property type="molecule type" value="Genomic_DNA"/>
</dbReference>
<keyword evidence="3" id="KW-1185">Reference proteome</keyword>
<organism evidence="2 3">
    <name type="scientific">Sporomusa sphaeroides DSM 2875</name>
    <dbReference type="NCBI Taxonomy" id="1337886"/>
    <lineage>
        <taxon>Bacteria</taxon>
        <taxon>Bacillati</taxon>
        <taxon>Bacillota</taxon>
        <taxon>Negativicutes</taxon>
        <taxon>Selenomonadales</taxon>
        <taxon>Sporomusaceae</taxon>
        <taxon>Sporomusa</taxon>
    </lineage>
</organism>
<reference evidence="2 3" key="1">
    <citation type="submission" date="2016-01" db="EMBL/GenBank/DDBJ databases">
        <authorList>
            <person name="Brown R."/>
        </authorList>
    </citation>
    <scope>NUCLEOTIDE SEQUENCE [LARGE SCALE GENOMIC DNA]</scope>
    <source>
        <strain evidence="2">Sporomusa sphaeroides DSM 2875</strain>
    </source>
</reference>
<dbReference type="RefSeq" id="WP_075756312.1">
    <property type="nucleotide sequence ID" value="NZ_CP146991.1"/>
</dbReference>
<evidence type="ECO:0000259" key="1">
    <source>
        <dbReference type="Pfam" id="PF11195"/>
    </source>
</evidence>
<comment type="caution">
    <text evidence="2">The sequence shown here is derived from an EMBL/GenBank/DDBJ whole genome shotgun (WGS) entry which is preliminary data.</text>
</comment>
<protein>
    <recommendedName>
        <fullName evidence="1">Thoeris anti-defense 2-like domain-containing protein</fullName>
    </recommendedName>
</protein>
<dbReference type="InterPro" id="IPR021361">
    <property type="entry name" value="Tad2-like_dom"/>
</dbReference>
<evidence type="ECO:0000313" key="3">
    <source>
        <dbReference type="Proteomes" id="UP000245702"/>
    </source>
</evidence>